<feature type="transmembrane region" description="Helical" evidence="8">
    <location>
        <begin position="316"/>
        <end position="340"/>
    </location>
</feature>
<keyword evidence="4 8" id="KW-1133">Transmembrane helix</keyword>
<evidence type="ECO:0000256" key="4">
    <source>
        <dbReference type="ARBA" id="ARBA00022989"/>
    </source>
</evidence>
<feature type="transmembrane region" description="Helical" evidence="8">
    <location>
        <begin position="158"/>
        <end position="182"/>
    </location>
</feature>
<evidence type="ECO:0000256" key="5">
    <source>
        <dbReference type="ARBA" id="ARBA00023136"/>
    </source>
</evidence>
<organism evidence="10 11">
    <name type="scientific">Hypsibius exemplaris</name>
    <name type="common">Freshwater tardigrade</name>
    <dbReference type="NCBI Taxonomy" id="2072580"/>
    <lineage>
        <taxon>Eukaryota</taxon>
        <taxon>Metazoa</taxon>
        <taxon>Ecdysozoa</taxon>
        <taxon>Tardigrada</taxon>
        <taxon>Eutardigrada</taxon>
        <taxon>Parachela</taxon>
        <taxon>Hypsibioidea</taxon>
        <taxon>Hypsibiidae</taxon>
        <taxon>Hypsibius</taxon>
    </lineage>
</organism>
<reference evidence="11" key="1">
    <citation type="submission" date="2017-01" db="EMBL/GenBank/DDBJ databases">
        <title>Comparative genomics of anhydrobiosis in the tardigrade Hypsibius dujardini.</title>
        <authorList>
            <person name="Yoshida Y."/>
            <person name="Koutsovoulos G."/>
            <person name="Laetsch D."/>
            <person name="Stevens L."/>
            <person name="Kumar S."/>
            <person name="Horikawa D."/>
            <person name="Ishino K."/>
            <person name="Komine S."/>
            <person name="Tomita M."/>
            <person name="Blaxter M."/>
            <person name="Arakawa K."/>
        </authorList>
    </citation>
    <scope>NUCLEOTIDE SEQUENCE [LARGE SCALE GENOMIC DNA]</scope>
    <source>
        <strain evidence="11">Z151</strain>
    </source>
</reference>
<dbReference type="PRINTS" id="PR00237">
    <property type="entry name" value="GPCRRHODOPSN"/>
</dbReference>
<keyword evidence="6 10" id="KW-0675">Receptor</keyword>
<dbReference type="PANTHER" id="PTHR24241">
    <property type="entry name" value="NEUROPEPTIDE RECEPTOR-RELATED G-PROTEIN COUPLED RECEPTOR"/>
    <property type="match status" value="1"/>
</dbReference>
<name>A0A1W0XBP6_HYPEX</name>
<dbReference type="SUPFAM" id="SSF81321">
    <property type="entry name" value="Family A G protein-coupled receptor-like"/>
    <property type="match status" value="1"/>
</dbReference>
<dbReference type="Proteomes" id="UP000192578">
    <property type="component" value="Unassembled WGS sequence"/>
</dbReference>
<keyword evidence="5 8" id="KW-0472">Membrane</keyword>
<evidence type="ECO:0000256" key="6">
    <source>
        <dbReference type="ARBA" id="ARBA00023170"/>
    </source>
</evidence>
<feature type="transmembrane region" description="Helical" evidence="8">
    <location>
        <begin position="42"/>
        <end position="66"/>
    </location>
</feature>
<dbReference type="PROSITE" id="PS50262">
    <property type="entry name" value="G_PROTEIN_RECEP_F1_2"/>
    <property type="match status" value="1"/>
</dbReference>
<evidence type="ECO:0000313" key="11">
    <source>
        <dbReference type="Proteomes" id="UP000192578"/>
    </source>
</evidence>
<accession>A0A1W0XBP6</accession>
<keyword evidence="2" id="KW-1003">Cell membrane</keyword>
<feature type="transmembrane region" description="Helical" evidence="8">
    <location>
        <begin position="78"/>
        <end position="102"/>
    </location>
</feature>
<feature type="compositionally biased region" description="Basic and acidic residues" evidence="7">
    <location>
        <begin position="379"/>
        <end position="392"/>
    </location>
</feature>
<keyword evidence="3 8" id="KW-0812">Transmembrane</keyword>
<evidence type="ECO:0000256" key="3">
    <source>
        <dbReference type="ARBA" id="ARBA00022692"/>
    </source>
</evidence>
<evidence type="ECO:0000256" key="7">
    <source>
        <dbReference type="SAM" id="MobiDB-lite"/>
    </source>
</evidence>
<evidence type="ECO:0000313" key="10">
    <source>
        <dbReference type="EMBL" id="OQV24850.1"/>
    </source>
</evidence>
<dbReference type="Gene3D" id="1.20.1070.10">
    <property type="entry name" value="Rhodopsin 7-helix transmembrane proteins"/>
    <property type="match status" value="1"/>
</dbReference>
<keyword evidence="11" id="KW-1185">Reference proteome</keyword>
<dbReference type="AlphaFoldDB" id="A0A1W0XBP6"/>
<dbReference type="InterPro" id="IPR000276">
    <property type="entry name" value="GPCR_Rhodpsn"/>
</dbReference>
<sequence length="392" mass="44127">MEIDHGEYPSELNCSDNPAGHTSVAALFNQTDPEYLIYQYSYVAILLVGASFGISLNSILLVHLIYRLNKEPRALEFMIIQLSFSHLMVSIFCLLGDGIWNATVQWYGGDALCRTMKYLQMFSLYSATLLLTGMSIEGCITVTFPLTKSSRPDTLHRVRIASAVCWSLAALGSIPQAVIFHVKKAPVCEEFYQCVTHGSYISHTQEIAYTMATLCLMCILPLLVDIVCYVIIFIKITDESKIASGHSSRRPSKSPHEAPLDVPRRLTRGTLAFKHARRVSLWMTFITALNFIISWVPYYIAMFAHLFHWTLSHDTLSSIFCIGMSYSITSPVIFGCFLLWGDHHSVTQHAPSRPISKTGLLVHSRYTYPAGQRSPELSVELRSREPLPRPKH</sequence>
<evidence type="ECO:0000256" key="1">
    <source>
        <dbReference type="ARBA" id="ARBA00004651"/>
    </source>
</evidence>
<comment type="subcellular location">
    <subcellularLocation>
        <location evidence="1">Cell membrane</location>
        <topology evidence="1">Multi-pass membrane protein</topology>
    </subcellularLocation>
</comment>
<feature type="region of interest" description="Disordered" evidence="7">
    <location>
        <begin position="373"/>
        <end position="392"/>
    </location>
</feature>
<proteinExistence type="predicted"/>
<dbReference type="OrthoDB" id="6022667at2759"/>
<protein>
    <submittedName>
        <fullName evidence="10">Gonadotropin-releasing hormone receptor</fullName>
    </submittedName>
</protein>
<feature type="transmembrane region" description="Helical" evidence="8">
    <location>
        <begin position="281"/>
        <end position="304"/>
    </location>
</feature>
<evidence type="ECO:0000256" key="8">
    <source>
        <dbReference type="SAM" id="Phobius"/>
    </source>
</evidence>
<feature type="transmembrane region" description="Helical" evidence="8">
    <location>
        <begin position="122"/>
        <end position="146"/>
    </location>
</feature>
<dbReference type="GO" id="GO:0005886">
    <property type="term" value="C:plasma membrane"/>
    <property type="evidence" value="ECO:0007669"/>
    <property type="project" value="UniProtKB-SubCell"/>
</dbReference>
<feature type="transmembrane region" description="Helical" evidence="8">
    <location>
        <begin position="207"/>
        <end position="234"/>
    </location>
</feature>
<evidence type="ECO:0000256" key="2">
    <source>
        <dbReference type="ARBA" id="ARBA00022475"/>
    </source>
</evidence>
<comment type="caution">
    <text evidence="10">The sequence shown here is derived from an EMBL/GenBank/DDBJ whole genome shotgun (WGS) entry which is preliminary data.</text>
</comment>
<dbReference type="PANTHER" id="PTHR24241:SF59">
    <property type="entry name" value="ADIPOKINETIC HORMONE RECEPTOR, ISOFORM C"/>
    <property type="match status" value="1"/>
</dbReference>
<dbReference type="InterPro" id="IPR017452">
    <property type="entry name" value="GPCR_Rhodpsn_7TM"/>
</dbReference>
<dbReference type="EMBL" id="MTYJ01000005">
    <property type="protein sequence ID" value="OQV24850.1"/>
    <property type="molecule type" value="Genomic_DNA"/>
</dbReference>
<dbReference type="GO" id="GO:0042277">
    <property type="term" value="F:peptide binding"/>
    <property type="evidence" value="ECO:0007669"/>
    <property type="project" value="TreeGrafter"/>
</dbReference>
<dbReference type="GO" id="GO:0004930">
    <property type="term" value="F:G protein-coupled receptor activity"/>
    <property type="evidence" value="ECO:0007669"/>
    <property type="project" value="InterPro"/>
</dbReference>
<dbReference type="Pfam" id="PF00001">
    <property type="entry name" value="7tm_1"/>
    <property type="match status" value="1"/>
</dbReference>
<feature type="domain" description="G-protein coupled receptors family 1 profile" evidence="9">
    <location>
        <begin position="57"/>
        <end position="334"/>
    </location>
</feature>
<gene>
    <name evidence="10" type="ORF">BV898_01438</name>
</gene>
<evidence type="ECO:0000259" key="9">
    <source>
        <dbReference type="PROSITE" id="PS50262"/>
    </source>
</evidence>
<dbReference type="GO" id="GO:0032870">
    <property type="term" value="P:cellular response to hormone stimulus"/>
    <property type="evidence" value="ECO:0007669"/>
    <property type="project" value="TreeGrafter"/>
</dbReference>